<dbReference type="Gene3D" id="3.40.640.10">
    <property type="entry name" value="Type I PLP-dependent aspartate aminotransferase-like (Major domain)"/>
    <property type="match status" value="1"/>
</dbReference>
<evidence type="ECO:0000259" key="5">
    <source>
        <dbReference type="Pfam" id="PF00155"/>
    </source>
</evidence>
<proteinExistence type="predicted"/>
<name>A0ABY1AB70_9LACO</name>
<gene>
    <name evidence="6" type="ORF">SAMN05216431_10586</name>
</gene>
<comment type="cofactor">
    <cofactor evidence="1">
        <name>pyridoxal 5'-phosphate</name>
        <dbReference type="ChEBI" id="CHEBI:597326"/>
    </cofactor>
</comment>
<keyword evidence="2 6" id="KW-0032">Aminotransferase</keyword>
<dbReference type="Gene3D" id="3.90.1150.10">
    <property type="entry name" value="Aspartate Aminotransferase, domain 1"/>
    <property type="match status" value="1"/>
</dbReference>
<dbReference type="CDD" id="cd00609">
    <property type="entry name" value="AAT_like"/>
    <property type="match status" value="1"/>
</dbReference>
<comment type="caution">
    <text evidence="6">The sequence shown here is derived from an EMBL/GenBank/DDBJ whole genome shotgun (WGS) entry which is preliminary data.</text>
</comment>
<dbReference type="Proteomes" id="UP000182089">
    <property type="component" value="Unassembled WGS sequence"/>
</dbReference>
<keyword evidence="4" id="KW-0663">Pyridoxal phosphate</keyword>
<dbReference type="GO" id="GO:0003677">
    <property type="term" value="F:DNA binding"/>
    <property type="evidence" value="ECO:0007669"/>
    <property type="project" value="UniProtKB-KW"/>
</dbReference>
<evidence type="ECO:0000256" key="4">
    <source>
        <dbReference type="ARBA" id="ARBA00022898"/>
    </source>
</evidence>
<protein>
    <submittedName>
        <fullName evidence="6">DNA-binding transcriptional regulator, MocR family, contains an aminotransferase domain</fullName>
    </submittedName>
</protein>
<organism evidence="6 7">
    <name type="scientific">Ligilactobacillus ruminis</name>
    <dbReference type="NCBI Taxonomy" id="1623"/>
    <lineage>
        <taxon>Bacteria</taxon>
        <taxon>Bacillati</taxon>
        <taxon>Bacillota</taxon>
        <taxon>Bacilli</taxon>
        <taxon>Lactobacillales</taxon>
        <taxon>Lactobacillaceae</taxon>
        <taxon>Ligilactobacillus</taxon>
    </lineage>
</organism>
<dbReference type="PANTHER" id="PTHR42790">
    <property type="entry name" value="AMINOTRANSFERASE"/>
    <property type="match status" value="1"/>
</dbReference>
<dbReference type="InterPro" id="IPR004839">
    <property type="entry name" value="Aminotransferase_I/II_large"/>
</dbReference>
<dbReference type="SUPFAM" id="SSF53383">
    <property type="entry name" value="PLP-dependent transferases"/>
    <property type="match status" value="1"/>
</dbReference>
<keyword evidence="3" id="KW-0808">Transferase</keyword>
<dbReference type="EMBL" id="FOCC01000005">
    <property type="protein sequence ID" value="SEM61783.1"/>
    <property type="molecule type" value="Genomic_DNA"/>
</dbReference>
<dbReference type="InterPro" id="IPR015422">
    <property type="entry name" value="PyrdxlP-dep_Trfase_small"/>
</dbReference>
<dbReference type="Pfam" id="PF00155">
    <property type="entry name" value="Aminotran_1_2"/>
    <property type="match status" value="1"/>
</dbReference>
<reference evidence="6 7" key="1">
    <citation type="submission" date="2016-10" db="EMBL/GenBank/DDBJ databases">
        <authorList>
            <person name="Varghese N."/>
            <person name="Submissions S."/>
        </authorList>
    </citation>
    <scope>NUCLEOTIDE SEQUENCE [LARGE SCALE GENOMIC DNA]</scope>
    <source>
        <strain evidence="6 7">WC1T17</strain>
    </source>
</reference>
<evidence type="ECO:0000313" key="7">
    <source>
        <dbReference type="Proteomes" id="UP000182089"/>
    </source>
</evidence>
<dbReference type="InterPro" id="IPR015424">
    <property type="entry name" value="PyrdxlP-dep_Trfase"/>
</dbReference>
<feature type="domain" description="Aminotransferase class I/classII large" evidence="5">
    <location>
        <begin position="56"/>
        <end position="379"/>
    </location>
</feature>
<dbReference type="GO" id="GO:0008483">
    <property type="term" value="F:transaminase activity"/>
    <property type="evidence" value="ECO:0007669"/>
    <property type="project" value="UniProtKB-KW"/>
</dbReference>
<evidence type="ECO:0000256" key="1">
    <source>
        <dbReference type="ARBA" id="ARBA00001933"/>
    </source>
</evidence>
<sequence length="396" mass="44497">MLPQISQRFSRDMTGLKNLFALSERKDAISFAGGYPAKELFSKAALDQAFKARTSQSLADFYQYSSALGYLPLRQKLAQRAKKAGINCQADNIMLTQGAQQAISLLADLYLDEGDCMAVEAPTYIGALEAFQSRKPHFLEVEMQADGLDLDQLEAICQSYPLKLVYTIPDFQNPTGICMSLKKRQRLAQMAAEYGFLVIEDDPYRDLRYQGESLPSIKSFDQKGNVVFLGSFSKILAPALRTGWMIADPQIIGLARDLRLAYDCNPSNIIGQAIDEYLTHNDLEAHIAKINHFYQQRLQLMLTCLKQEFPAECHFTKPKGGFFIWVTLPKEYRAQDLLTSASEVTFVEGSELFVVSHQANGFRLNFTGVNEAQIKKGCRLLGQALKKMLRQQVVNI</sequence>
<evidence type="ECO:0000256" key="2">
    <source>
        <dbReference type="ARBA" id="ARBA00022576"/>
    </source>
</evidence>
<dbReference type="InterPro" id="IPR015421">
    <property type="entry name" value="PyrdxlP-dep_Trfase_major"/>
</dbReference>
<dbReference type="PANTHER" id="PTHR42790:SF19">
    <property type="entry name" value="KYNURENINE_ALPHA-AMINOADIPATE AMINOTRANSFERASE, MITOCHONDRIAL"/>
    <property type="match status" value="1"/>
</dbReference>
<keyword evidence="6" id="KW-0238">DNA-binding</keyword>
<dbReference type="InterPro" id="IPR050859">
    <property type="entry name" value="Class-I_PLP-dep_aminotransf"/>
</dbReference>
<evidence type="ECO:0000256" key="3">
    <source>
        <dbReference type="ARBA" id="ARBA00022679"/>
    </source>
</evidence>
<accession>A0ABY1AB70</accession>
<evidence type="ECO:0000313" key="6">
    <source>
        <dbReference type="EMBL" id="SEM61783.1"/>
    </source>
</evidence>